<evidence type="ECO:0000256" key="5">
    <source>
        <dbReference type="ARBA" id="ARBA00023136"/>
    </source>
</evidence>
<evidence type="ECO:0000256" key="6">
    <source>
        <dbReference type="SAM" id="Phobius"/>
    </source>
</evidence>
<keyword evidence="4 6" id="KW-1133">Transmembrane helix</keyword>
<dbReference type="PANTHER" id="PTHR43370">
    <property type="entry name" value="SUGAR ABC TRANSPORTER INTEGRAL MEMBRANE PROTEIN-RELATED"/>
    <property type="match status" value="1"/>
</dbReference>
<keyword evidence="2" id="KW-1003">Cell membrane</keyword>
<feature type="transmembrane region" description="Helical" evidence="6">
    <location>
        <begin position="6"/>
        <end position="26"/>
    </location>
</feature>
<evidence type="ECO:0000313" key="7">
    <source>
        <dbReference type="EMBL" id="AWB32475.1"/>
    </source>
</evidence>
<protein>
    <submittedName>
        <fullName evidence="7">ABC transporter permease</fullName>
    </submittedName>
</protein>
<dbReference type="OrthoDB" id="9792579at2"/>
<keyword evidence="8" id="KW-1185">Reference proteome</keyword>
<keyword evidence="5 6" id="KW-0472">Membrane</keyword>
<feature type="transmembrane region" description="Helical" evidence="6">
    <location>
        <begin position="143"/>
        <end position="160"/>
    </location>
</feature>
<sequence>MSINLFESILFATIVAGTPLLLVALGELVTEKSGMLNLGAEGLMSVGAVSAFAIALTMDSTVAGLVAGMVAGILLSLVYGFITIHLMANQVATGLAVAIFGVGLSAFLGKPFEAKVLEAVPRTVVPYLSDLPLIGRALFAQQWMVYVSWVLLALIIWFLARTRAGLALKAVGESPVSAHAIGLPVIRIRYFAVMFGGAMAGLGGGFISVFHTPMWTEGMIAGKGWIALALVVFATWRPSRVLLGAYLFGGVMISQLFFQSSEVQIEIPSQFLSALPYLATILVLVLISSNVKMIRMNSPASLGKPFLKENA</sequence>
<feature type="transmembrane region" description="Helical" evidence="6">
    <location>
        <begin position="38"/>
        <end position="56"/>
    </location>
</feature>
<evidence type="ECO:0000256" key="2">
    <source>
        <dbReference type="ARBA" id="ARBA00022475"/>
    </source>
</evidence>
<comment type="subcellular location">
    <subcellularLocation>
        <location evidence="1">Cell membrane</location>
        <topology evidence="1">Multi-pass membrane protein</topology>
    </subcellularLocation>
</comment>
<feature type="transmembrane region" description="Helical" evidence="6">
    <location>
        <begin position="190"/>
        <end position="212"/>
    </location>
</feature>
<dbReference type="EMBL" id="CP028901">
    <property type="protein sequence ID" value="AWB32475.1"/>
    <property type="molecule type" value="Genomic_DNA"/>
</dbReference>
<dbReference type="Proteomes" id="UP000244571">
    <property type="component" value="Chromosome"/>
</dbReference>
<feature type="transmembrane region" description="Helical" evidence="6">
    <location>
        <begin position="62"/>
        <end position="84"/>
    </location>
</feature>
<feature type="transmembrane region" description="Helical" evidence="6">
    <location>
        <begin position="270"/>
        <end position="287"/>
    </location>
</feature>
<dbReference type="CDD" id="cd06580">
    <property type="entry name" value="TM_PBP1_transp_TpRbsC_like"/>
    <property type="match status" value="1"/>
</dbReference>
<dbReference type="KEGG" id="boz:DBV39_00695"/>
<gene>
    <name evidence="7" type="ORF">DBV39_00695</name>
</gene>
<feature type="transmembrane region" description="Helical" evidence="6">
    <location>
        <begin position="91"/>
        <end position="108"/>
    </location>
</feature>
<dbReference type="GO" id="GO:0022857">
    <property type="term" value="F:transmembrane transporter activity"/>
    <property type="evidence" value="ECO:0007669"/>
    <property type="project" value="InterPro"/>
</dbReference>
<name>A0A2R4XF89_9BURK</name>
<accession>A0A2R4XF89</accession>
<dbReference type="PANTHER" id="PTHR43370:SF2">
    <property type="entry name" value="ABC TRANSPORTER PERMEASE PROTEIN"/>
    <property type="match status" value="1"/>
</dbReference>
<dbReference type="AlphaFoldDB" id="A0A2R4XF89"/>
<feature type="transmembrane region" description="Helical" evidence="6">
    <location>
        <begin position="241"/>
        <end position="258"/>
    </location>
</feature>
<proteinExistence type="predicted"/>
<organism evidence="7 8">
    <name type="scientific">Orrella marina</name>
    <dbReference type="NCBI Taxonomy" id="2163011"/>
    <lineage>
        <taxon>Bacteria</taxon>
        <taxon>Pseudomonadati</taxon>
        <taxon>Pseudomonadota</taxon>
        <taxon>Betaproteobacteria</taxon>
        <taxon>Burkholderiales</taxon>
        <taxon>Alcaligenaceae</taxon>
        <taxon>Orrella</taxon>
    </lineage>
</organism>
<evidence type="ECO:0000256" key="1">
    <source>
        <dbReference type="ARBA" id="ARBA00004651"/>
    </source>
</evidence>
<dbReference type="Pfam" id="PF02653">
    <property type="entry name" value="BPD_transp_2"/>
    <property type="match status" value="1"/>
</dbReference>
<reference evidence="7 8" key="1">
    <citation type="submission" date="2018-04" db="EMBL/GenBank/DDBJ databases">
        <title>Bordetella sp. HZ20 isolated from seawater.</title>
        <authorList>
            <person name="Sun C."/>
        </authorList>
    </citation>
    <scope>NUCLEOTIDE SEQUENCE [LARGE SCALE GENOMIC DNA]</scope>
    <source>
        <strain evidence="7 8">HZ20</strain>
    </source>
</reference>
<evidence type="ECO:0000256" key="4">
    <source>
        <dbReference type="ARBA" id="ARBA00022989"/>
    </source>
</evidence>
<dbReference type="GO" id="GO:0005886">
    <property type="term" value="C:plasma membrane"/>
    <property type="evidence" value="ECO:0007669"/>
    <property type="project" value="UniProtKB-SubCell"/>
</dbReference>
<dbReference type="InterPro" id="IPR001851">
    <property type="entry name" value="ABC_transp_permease"/>
</dbReference>
<feature type="transmembrane region" description="Helical" evidence="6">
    <location>
        <begin position="218"/>
        <end position="236"/>
    </location>
</feature>
<keyword evidence="3 6" id="KW-0812">Transmembrane</keyword>
<evidence type="ECO:0000313" key="8">
    <source>
        <dbReference type="Proteomes" id="UP000244571"/>
    </source>
</evidence>
<evidence type="ECO:0000256" key="3">
    <source>
        <dbReference type="ARBA" id="ARBA00022692"/>
    </source>
</evidence>